<reference evidence="1" key="1">
    <citation type="submission" date="2022-06" db="EMBL/GenBank/DDBJ databases">
        <title>Phylogenomic reconstructions and comparative analyses of Kickxellomycotina fungi.</title>
        <authorList>
            <person name="Reynolds N.K."/>
            <person name="Stajich J.E."/>
            <person name="Barry K."/>
            <person name="Grigoriev I.V."/>
            <person name="Crous P."/>
            <person name="Smith M.E."/>
        </authorList>
    </citation>
    <scope>NUCLEOTIDE SEQUENCE</scope>
    <source>
        <strain evidence="1">RSA 2271</strain>
    </source>
</reference>
<keyword evidence="2" id="KW-1185">Reference proteome</keyword>
<evidence type="ECO:0000313" key="2">
    <source>
        <dbReference type="Proteomes" id="UP001145114"/>
    </source>
</evidence>
<protein>
    <submittedName>
        <fullName evidence="1">Low-affinity phosphate transporter</fullName>
    </submittedName>
</protein>
<name>A0ACC1H8Z1_9FUNG</name>
<evidence type="ECO:0000313" key="1">
    <source>
        <dbReference type="EMBL" id="KAJ1671006.1"/>
    </source>
</evidence>
<gene>
    <name evidence="1" type="primary">PHO91_2</name>
    <name evidence="1" type="ORF">EV182_007876</name>
</gene>
<dbReference type="EMBL" id="JAMZIH010008964">
    <property type="protein sequence ID" value="KAJ1671006.1"/>
    <property type="molecule type" value="Genomic_DNA"/>
</dbReference>
<accession>A0ACC1H8Z1</accession>
<sequence>MKFSHVIQFNAVPEWADSYINYTNLKKLLYSIERDIIVKKAPPLEASRPDESRLLLTHSEEAEAISSFVAALDHELDIIEAFYRRKERELFAQVDLLEREASKRLYRGRRFRGFGSSSNSPDSYRRYHNNNNNNNVNNSDASIRTTTTTNQDDIPTASDHQQRPKHTCHPSTRAANGNGGSYSHSYGQSPFST</sequence>
<feature type="non-terminal residue" evidence="1">
    <location>
        <position position="193"/>
    </location>
</feature>
<dbReference type="Proteomes" id="UP001145114">
    <property type="component" value="Unassembled WGS sequence"/>
</dbReference>
<proteinExistence type="predicted"/>
<comment type="caution">
    <text evidence="1">The sequence shown here is derived from an EMBL/GenBank/DDBJ whole genome shotgun (WGS) entry which is preliminary data.</text>
</comment>
<organism evidence="1 2">
    <name type="scientific">Spiromyces aspiralis</name>
    <dbReference type="NCBI Taxonomy" id="68401"/>
    <lineage>
        <taxon>Eukaryota</taxon>
        <taxon>Fungi</taxon>
        <taxon>Fungi incertae sedis</taxon>
        <taxon>Zoopagomycota</taxon>
        <taxon>Kickxellomycotina</taxon>
        <taxon>Kickxellomycetes</taxon>
        <taxon>Kickxellales</taxon>
        <taxon>Kickxellaceae</taxon>
        <taxon>Spiromyces</taxon>
    </lineage>
</organism>